<evidence type="ECO:0000256" key="8">
    <source>
        <dbReference type="RuleBase" id="RU280814"/>
    </source>
</evidence>
<keyword evidence="13" id="KW-1185">Reference proteome</keyword>
<feature type="domain" description="Anoctamin dimerisation" evidence="11">
    <location>
        <begin position="68"/>
        <end position="220"/>
    </location>
</feature>
<proteinExistence type="inferred from homology"/>
<feature type="transmembrane region" description="Helical" evidence="8">
    <location>
        <begin position="571"/>
        <end position="592"/>
    </location>
</feature>
<dbReference type="InterPro" id="IPR049452">
    <property type="entry name" value="Anoctamin_TM"/>
</dbReference>
<reference evidence="12" key="1">
    <citation type="journal article" date="2023" name="G3 (Bethesda)">
        <title>A reference genome for the long-term kleptoplast-retaining sea slug Elysia crispata morphotype clarki.</title>
        <authorList>
            <person name="Eastman K.E."/>
            <person name="Pendleton A.L."/>
            <person name="Shaikh M.A."/>
            <person name="Suttiyut T."/>
            <person name="Ogas R."/>
            <person name="Tomko P."/>
            <person name="Gavelis G."/>
            <person name="Widhalm J.R."/>
            <person name="Wisecaver J.H."/>
        </authorList>
    </citation>
    <scope>NUCLEOTIDE SEQUENCE</scope>
    <source>
        <strain evidence="12">ECLA1</strain>
    </source>
</reference>
<comment type="subcellular location">
    <subcellularLocation>
        <location evidence="1">Cell membrane</location>
        <topology evidence="1">Multi-pass membrane protein</topology>
    </subcellularLocation>
    <subcellularLocation>
        <location evidence="8">Membrane</location>
        <topology evidence="8">Multi-pass membrane protein</topology>
    </subcellularLocation>
</comment>
<evidence type="ECO:0000256" key="4">
    <source>
        <dbReference type="ARBA" id="ARBA00022692"/>
    </source>
</evidence>
<dbReference type="PANTHER" id="PTHR12308:SF73">
    <property type="entry name" value="ANOCTAMIN"/>
    <property type="match status" value="1"/>
</dbReference>
<name>A0AAE1AJG9_9GAST</name>
<evidence type="ECO:0000256" key="6">
    <source>
        <dbReference type="ARBA" id="ARBA00023136"/>
    </source>
</evidence>
<evidence type="ECO:0000256" key="5">
    <source>
        <dbReference type="ARBA" id="ARBA00022989"/>
    </source>
</evidence>
<evidence type="ECO:0000313" key="12">
    <source>
        <dbReference type="EMBL" id="KAK3788798.1"/>
    </source>
</evidence>
<evidence type="ECO:0000256" key="1">
    <source>
        <dbReference type="ARBA" id="ARBA00004651"/>
    </source>
</evidence>
<evidence type="ECO:0000259" key="10">
    <source>
        <dbReference type="Pfam" id="PF04547"/>
    </source>
</evidence>
<feature type="transmembrane region" description="Helical" evidence="8">
    <location>
        <begin position="526"/>
        <end position="545"/>
    </location>
</feature>
<evidence type="ECO:0000313" key="13">
    <source>
        <dbReference type="Proteomes" id="UP001283361"/>
    </source>
</evidence>
<feature type="transmembrane region" description="Helical" evidence="8">
    <location>
        <begin position="714"/>
        <end position="744"/>
    </location>
</feature>
<dbReference type="GO" id="GO:0046983">
    <property type="term" value="F:protein dimerization activity"/>
    <property type="evidence" value="ECO:0007669"/>
    <property type="project" value="InterPro"/>
</dbReference>
<feature type="transmembrane region" description="Helical" evidence="8">
    <location>
        <begin position="488"/>
        <end position="511"/>
    </location>
</feature>
<sequence length="945" mass="109220">MSDQTDIDSGDVQPHSLSQLNFSDVAAIGASLHKISKRNKRKMKNKAFGTFERRYSKLALSKSLVPERKCIDYVLIYPHEFSKDVKDETKRLELKKHEQRRTRFEKKIESEGFSIQKDIIGENVFLKLHCPFKRLCVEAEKVKIEMALKDCQIPASKPQNCFQRFADEHLDTDKDVSDFVSTAFVMNRIHLFDGWESPEYFFRPAVRSLLVHHILINIDIRTATEVEEDALDDSDEEAGDDCFSCLCKRERPDVVDKQESRSLKRKGLPYLLMRKTYTDSIVLHDDSIKCRENEDSLSDHFLAPPDPLPPLDEDPRRVLDETWSQVTKFQPLWHVRNYFGEKIAFYFAWTGMLITTLWLPTIFGIGVFIYGLYESFSASEEVTRTTNSGTTEETSAITDVLGDVKEAFDNKVTPFFALFICCWGTVFLELWKRQKATLAYEWDVDQFEANEPDRPQFYGTRVKPDPVTSDEMWFYPFKRQLMKYTTSVSILLLMVALVIASVVGVIIYRVIMNVDYCPNLNDNECIVLTTVVSSILNAVSILLLGKIYDMLAIKLTDWENHRTQTRYDDALIMKLFAFQFVNSYASCFYIAFFRGRGSIFRDRYVDDCEGSCMTQLSFQVLILMVAKPFPKFLKDICIPFIRRLWRGRPNCLRCFCLPCCKPTNQVGQDDNPVSEVDPEAKAPSPHASHVRFLERERLKPGLDDFTLGEFTEKVILYGFLMLFASSFPLAPLLALVICYIDIRVDAKRMLWWYRRPVAFIAQDIGMWYGILNLVNFIGVLTNAFIIAFTSSWGSQFSTTGKLWVVIGFEHIVFFLKFVLAYLIPDVPQEVRLAIRRERYLIQKKFDDDTPKKKDINFSELFPSSMSVRDMITEEDEDDIEVKTTPFNRRAPIGTPGNRDLQSQINRTRLTTPDGLRNQRQAQESVFHVSYQSVKHEDSATSTSNV</sequence>
<evidence type="ECO:0000256" key="9">
    <source>
        <dbReference type="SAM" id="MobiDB-lite"/>
    </source>
</evidence>
<accession>A0AAE1AJG9</accession>
<feature type="transmembrane region" description="Helical" evidence="8">
    <location>
        <begin position="343"/>
        <end position="373"/>
    </location>
</feature>
<evidence type="ECO:0000256" key="7">
    <source>
        <dbReference type="ARBA" id="ARBA00023180"/>
    </source>
</evidence>
<feature type="domain" description="Anoctamin transmembrane" evidence="10">
    <location>
        <begin position="335"/>
        <end position="837"/>
    </location>
</feature>
<dbReference type="Pfam" id="PF04547">
    <property type="entry name" value="Anoctamin"/>
    <property type="match status" value="1"/>
</dbReference>
<keyword evidence="6 8" id="KW-0472">Membrane</keyword>
<protein>
    <recommendedName>
        <fullName evidence="8">Anoctamin</fullName>
    </recommendedName>
</protein>
<comment type="caution">
    <text evidence="12">The sequence shown here is derived from an EMBL/GenBank/DDBJ whole genome shotgun (WGS) entry which is preliminary data.</text>
</comment>
<organism evidence="12 13">
    <name type="scientific">Elysia crispata</name>
    <name type="common">lettuce slug</name>
    <dbReference type="NCBI Taxonomy" id="231223"/>
    <lineage>
        <taxon>Eukaryota</taxon>
        <taxon>Metazoa</taxon>
        <taxon>Spiralia</taxon>
        <taxon>Lophotrochozoa</taxon>
        <taxon>Mollusca</taxon>
        <taxon>Gastropoda</taxon>
        <taxon>Heterobranchia</taxon>
        <taxon>Euthyneura</taxon>
        <taxon>Panpulmonata</taxon>
        <taxon>Sacoglossa</taxon>
        <taxon>Placobranchoidea</taxon>
        <taxon>Plakobranchidae</taxon>
        <taxon>Elysia</taxon>
    </lineage>
</organism>
<feature type="transmembrane region" description="Helical" evidence="8">
    <location>
        <begin position="802"/>
        <end position="823"/>
    </location>
</feature>
<feature type="compositionally biased region" description="Polar residues" evidence="9">
    <location>
        <begin position="899"/>
        <end position="910"/>
    </location>
</feature>
<dbReference type="InterPro" id="IPR032394">
    <property type="entry name" value="Anoct_dimer"/>
</dbReference>
<evidence type="ECO:0000256" key="2">
    <source>
        <dbReference type="ARBA" id="ARBA00009671"/>
    </source>
</evidence>
<keyword evidence="7" id="KW-0325">Glycoprotein</keyword>
<feature type="transmembrane region" description="Helical" evidence="8">
    <location>
        <begin position="412"/>
        <end position="431"/>
    </location>
</feature>
<dbReference type="AlphaFoldDB" id="A0AAE1AJG9"/>
<comment type="similarity">
    <text evidence="2 8">Belongs to the anoctamin family.</text>
</comment>
<evidence type="ECO:0000256" key="3">
    <source>
        <dbReference type="ARBA" id="ARBA00022475"/>
    </source>
</evidence>
<evidence type="ECO:0000259" key="11">
    <source>
        <dbReference type="Pfam" id="PF16178"/>
    </source>
</evidence>
<keyword evidence="3" id="KW-1003">Cell membrane</keyword>
<dbReference type="Pfam" id="PF16178">
    <property type="entry name" value="Anoct_dimer"/>
    <property type="match status" value="1"/>
</dbReference>
<keyword evidence="4 8" id="KW-0812">Transmembrane</keyword>
<feature type="transmembrane region" description="Helical" evidence="8">
    <location>
        <begin position="765"/>
        <end position="790"/>
    </location>
</feature>
<dbReference type="PANTHER" id="PTHR12308">
    <property type="entry name" value="ANOCTAMIN"/>
    <property type="match status" value="1"/>
</dbReference>
<dbReference type="GO" id="GO:0005254">
    <property type="term" value="F:chloride channel activity"/>
    <property type="evidence" value="ECO:0007669"/>
    <property type="project" value="TreeGrafter"/>
</dbReference>
<dbReference type="EMBL" id="JAWDGP010001738">
    <property type="protein sequence ID" value="KAK3788798.1"/>
    <property type="molecule type" value="Genomic_DNA"/>
</dbReference>
<gene>
    <name evidence="12" type="ORF">RRG08_029246</name>
</gene>
<dbReference type="GO" id="GO:0005886">
    <property type="term" value="C:plasma membrane"/>
    <property type="evidence" value="ECO:0007669"/>
    <property type="project" value="UniProtKB-SubCell"/>
</dbReference>
<dbReference type="InterPro" id="IPR007632">
    <property type="entry name" value="Anoctamin"/>
</dbReference>
<feature type="region of interest" description="Disordered" evidence="9">
    <location>
        <begin position="886"/>
        <end position="916"/>
    </location>
</feature>
<keyword evidence="5 8" id="KW-1133">Transmembrane helix</keyword>
<dbReference type="Proteomes" id="UP001283361">
    <property type="component" value="Unassembled WGS sequence"/>
</dbReference>